<accession>A0A2P6N5K2</accession>
<sequence length="52" mass="6265">MTHRGSVYRPQRKRHPQKKPWKATMENHKTGGNCAQKHEQSVQRGMYIYVIW</sequence>
<evidence type="ECO:0000313" key="2">
    <source>
        <dbReference type="EMBL" id="PRP79235.1"/>
    </source>
</evidence>
<gene>
    <name evidence="2" type="ORF">PROFUN_13028</name>
</gene>
<reference evidence="2 3" key="1">
    <citation type="journal article" date="2018" name="Genome Biol. Evol.">
        <title>Multiple Roots of Fruiting Body Formation in Amoebozoa.</title>
        <authorList>
            <person name="Hillmann F."/>
            <person name="Forbes G."/>
            <person name="Novohradska S."/>
            <person name="Ferling I."/>
            <person name="Riege K."/>
            <person name="Groth M."/>
            <person name="Westermann M."/>
            <person name="Marz M."/>
            <person name="Spaller T."/>
            <person name="Winckler T."/>
            <person name="Schaap P."/>
            <person name="Glockner G."/>
        </authorList>
    </citation>
    <scope>NUCLEOTIDE SEQUENCE [LARGE SCALE GENOMIC DNA]</scope>
    <source>
        <strain evidence="2 3">Jena</strain>
    </source>
</reference>
<dbReference type="InParanoid" id="A0A2P6N5K2"/>
<proteinExistence type="predicted"/>
<dbReference type="Proteomes" id="UP000241769">
    <property type="component" value="Unassembled WGS sequence"/>
</dbReference>
<keyword evidence="3" id="KW-1185">Reference proteome</keyword>
<feature type="compositionally biased region" description="Basic residues" evidence="1">
    <location>
        <begin position="10"/>
        <end position="21"/>
    </location>
</feature>
<organism evidence="2 3">
    <name type="scientific">Planoprotostelium fungivorum</name>
    <dbReference type="NCBI Taxonomy" id="1890364"/>
    <lineage>
        <taxon>Eukaryota</taxon>
        <taxon>Amoebozoa</taxon>
        <taxon>Evosea</taxon>
        <taxon>Variosea</taxon>
        <taxon>Cavosteliida</taxon>
        <taxon>Cavosteliaceae</taxon>
        <taxon>Planoprotostelium</taxon>
    </lineage>
</organism>
<feature type="region of interest" description="Disordered" evidence="1">
    <location>
        <begin position="1"/>
        <end position="38"/>
    </location>
</feature>
<comment type="caution">
    <text evidence="2">The sequence shown here is derived from an EMBL/GenBank/DDBJ whole genome shotgun (WGS) entry which is preliminary data.</text>
</comment>
<protein>
    <submittedName>
        <fullName evidence="2">Uncharacterized protein</fullName>
    </submittedName>
</protein>
<dbReference type="AlphaFoldDB" id="A0A2P6N5K2"/>
<evidence type="ECO:0000256" key="1">
    <source>
        <dbReference type="SAM" id="MobiDB-lite"/>
    </source>
</evidence>
<dbReference type="EMBL" id="MDYQ01000191">
    <property type="protein sequence ID" value="PRP79235.1"/>
    <property type="molecule type" value="Genomic_DNA"/>
</dbReference>
<name>A0A2P6N5K2_9EUKA</name>
<evidence type="ECO:0000313" key="3">
    <source>
        <dbReference type="Proteomes" id="UP000241769"/>
    </source>
</evidence>